<dbReference type="Proteomes" id="UP001319104">
    <property type="component" value="Unassembled WGS sequence"/>
</dbReference>
<dbReference type="InterPro" id="IPR000834">
    <property type="entry name" value="Peptidase_M14"/>
</dbReference>
<dbReference type="GO" id="GO:0004181">
    <property type="term" value="F:metallocarboxypeptidase activity"/>
    <property type="evidence" value="ECO:0007669"/>
    <property type="project" value="InterPro"/>
</dbReference>
<evidence type="ECO:0000313" key="11">
    <source>
        <dbReference type="Proteomes" id="UP001319104"/>
    </source>
</evidence>
<dbReference type="AlphaFoldDB" id="A0AAP2CJA9"/>
<evidence type="ECO:0000256" key="1">
    <source>
        <dbReference type="ARBA" id="ARBA00001947"/>
    </source>
</evidence>
<dbReference type="PRINTS" id="PR00765">
    <property type="entry name" value="CRBOXYPTASEA"/>
</dbReference>
<dbReference type="SMART" id="SM00631">
    <property type="entry name" value="Zn_pept"/>
    <property type="match status" value="1"/>
</dbReference>
<protein>
    <submittedName>
        <fullName evidence="10">Peptidase M14</fullName>
    </submittedName>
</protein>
<evidence type="ECO:0000256" key="6">
    <source>
        <dbReference type="ARBA" id="ARBA00023049"/>
    </source>
</evidence>
<comment type="similarity">
    <text evidence="2 7">Belongs to the peptidase M14 family.</text>
</comment>
<name>A0AAP2CJA9_9BACT</name>
<dbReference type="GO" id="GO:0008270">
    <property type="term" value="F:zinc ion binding"/>
    <property type="evidence" value="ECO:0007669"/>
    <property type="project" value="InterPro"/>
</dbReference>
<evidence type="ECO:0000256" key="3">
    <source>
        <dbReference type="ARBA" id="ARBA00022670"/>
    </source>
</evidence>
<feature type="chain" id="PRO_5042979719" evidence="8">
    <location>
        <begin position="27"/>
        <end position="583"/>
    </location>
</feature>
<evidence type="ECO:0000256" key="7">
    <source>
        <dbReference type="PROSITE-ProRule" id="PRU01379"/>
    </source>
</evidence>
<keyword evidence="11" id="KW-1185">Reference proteome</keyword>
<evidence type="ECO:0000256" key="4">
    <source>
        <dbReference type="ARBA" id="ARBA00022801"/>
    </source>
</evidence>
<evidence type="ECO:0000256" key="8">
    <source>
        <dbReference type="SAM" id="SignalP"/>
    </source>
</evidence>
<feature type="active site" description="Proton donor/acceptor" evidence="7">
    <location>
        <position position="378"/>
    </location>
</feature>
<keyword evidence="8" id="KW-0732">Signal</keyword>
<evidence type="ECO:0000256" key="5">
    <source>
        <dbReference type="ARBA" id="ARBA00022833"/>
    </source>
</evidence>
<dbReference type="GO" id="GO:0006508">
    <property type="term" value="P:proteolysis"/>
    <property type="evidence" value="ECO:0007669"/>
    <property type="project" value="UniProtKB-KW"/>
</dbReference>
<gene>
    <name evidence="10" type="ORF">KI659_09490</name>
</gene>
<feature type="signal peptide" evidence="8">
    <location>
        <begin position="1"/>
        <end position="26"/>
    </location>
</feature>
<dbReference type="CDD" id="cd06905">
    <property type="entry name" value="M14-like"/>
    <property type="match status" value="1"/>
</dbReference>
<keyword evidence="3" id="KW-0645">Protease</keyword>
<evidence type="ECO:0000259" key="9">
    <source>
        <dbReference type="PROSITE" id="PS52035"/>
    </source>
</evidence>
<keyword evidence="5" id="KW-0862">Zinc</keyword>
<dbReference type="PANTHER" id="PTHR11705:SF143">
    <property type="entry name" value="SLL0236 PROTEIN"/>
    <property type="match status" value="1"/>
</dbReference>
<dbReference type="Gene3D" id="3.40.630.10">
    <property type="entry name" value="Zn peptidases"/>
    <property type="match status" value="1"/>
</dbReference>
<dbReference type="GO" id="GO:0005615">
    <property type="term" value="C:extracellular space"/>
    <property type="evidence" value="ECO:0007669"/>
    <property type="project" value="TreeGrafter"/>
</dbReference>
<dbReference type="PROSITE" id="PS52035">
    <property type="entry name" value="PEPTIDASE_M14"/>
    <property type="match status" value="1"/>
</dbReference>
<dbReference type="PANTHER" id="PTHR11705">
    <property type="entry name" value="PROTEASE FAMILY M14 CARBOXYPEPTIDASE A,B"/>
    <property type="match status" value="1"/>
</dbReference>
<comment type="caution">
    <text evidence="10">The sequence shown here is derived from an EMBL/GenBank/DDBJ whole genome shotgun (WGS) entry which is preliminary data.</text>
</comment>
<accession>A0AAP2CJA9</accession>
<evidence type="ECO:0000256" key="2">
    <source>
        <dbReference type="ARBA" id="ARBA00005988"/>
    </source>
</evidence>
<dbReference type="RefSeq" id="WP_213945281.1">
    <property type="nucleotide sequence ID" value="NZ_JAHCMY010000004.1"/>
</dbReference>
<dbReference type="Pfam" id="PF00246">
    <property type="entry name" value="Peptidase_M14"/>
    <property type="match status" value="2"/>
</dbReference>
<reference evidence="10 11" key="1">
    <citation type="submission" date="2021-05" db="EMBL/GenBank/DDBJ databases">
        <authorList>
            <person name="Zhang Z.D."/>
            <person name="Osman G."/>
        </authorList>
    </citation>
    <scope>NUCLEOTIDE SEQUENCE [LARGE SCALE GENOMIC DNA]</scope>
    <source>
        <strain evidence="10 11">KCTC 32217</strain>
    </source>
</reference>
<organism evidence="10 11">
    <name type="scientific">Litoribacter ruber</name>
    <dbReference type="NCBI Taxonomy" id="702568"/>
    <lineage>
        <taxon>Bacteria</taxon>
        <taxon>Pseudomonadati</taxon>
        <taxon>Bacteroidota</taxon>
        <taxon>Cytophagia</taxon>
        <taxon>Cytophagales</taxon>
        <taxon>Cyclobacteriaceae</taxon>
        <taxon>Litoribacter</taxon>
    </lineage>
</organism>
<dbReference type="EMBL" id="JAHCMY010000004">
    <property type="protein sequence ID" value="MBS9524246.1"/>
    <property type="molecule type" value="Genomic_DNA"/>
</dbReference>
<keyword evidence="4" id="KW-0378">Hydrolase</keyword>
<comment type="cofactor">
    <cofactor evidence="1">
        <name>Zn(2+)</name>
        <dbReference type="ChEBI" id="CHEBI:29105"/>
    </cofactor>
</comment>
<sequence>MKMKKYICALAAGALFSISAPIKVDAQEKFFRAIGTPHQPKVEVAWNRYYTYEGINEVMRKIADAHPDLARMESIGKSYEGRDIYLLTVSDFKTGDPDRKPAMYIDGNIHSNEIQGAEFSLYTAWYLTEMFDDLDFIKELLQDKTFYIVPTINPDARNNYMLEANTAHSPRSGMIVLDNDGDGEAGEDGFDDLNEDGHITMMIRKSPTGRYIKDQRDPRKLIMVSAEEKGEYEMLGYEGIDRDGDGQVNEDGIGYYDPNRDWGWNWQPDYVQRGAYKFPFSLPENRAVMEFVMDHPNIAGAQSYHNYGGMILRGPGAEEDKDTYNREDVRIYDAIAKKGEEIIPGYRYLVVYKDMYSVFGGELDWFYGGRGVYTYSNELMTSYLYFHKNAGRGNQDEEMAVDRYLTFGDAFVDWDEYDHPQFGKIEIGGFKKNFGRAHPGFLLEQDAHRNMAFTIYHAYHTPKLSVMDVKEKDLGRGMREITATIYNERLMPTHSSQDLKHNIERPDYVTLQGPKVVAGMVVENEDFNKVEEQVNNPDRIAVKNIPGMEAVKVRWVVSGGGKYSIDVDSAKGGKASWSSDQKR</sequence>
<evidence type="ECO:0000313" key="10">
    <source>
        <dbReference type="EMBL" id="MBS9524246.1"/>
    </source>
</evidence>
<proteinExistence type="inferred from homology"/>
<feature type="domain" description="Peptidase M14" evidence="9">
    <location>
        <begin position="48"/>
        <end position="411"/>
    </location>
</feature>
<dbReference type="SUPFAM" id="SSF53187">
    <property type="entry name" value="Zn-dependent exopeptidases"/>
    <property type="match status" value="1"/>
</dbReference>
<keyword evidence="6" id="KW-0482">Metalloprotease</keyword>